<proteinExistence type="inferred from homology"/>
<evidence type="ECO:0000256" key="3">
    <source>
        <dbReference type="RuleBase" id="RU000363"/>
    </source>
</evidence>
<organism evidence="4 5">
    <name type="scientific">Dactylonectria estremocensis</name>
    <dbReference type="NCBI Taxonomy" id="1079267"/>
    <lineage>
        <taxon>Eukaryota</taxon>
        <taxon>Fungi</taxon>
        <taxon>Dikarya</taxon>
        <taxon>Ascomycota</taxon>
        <taxon>Pezizomycotina</taxon>
        <taxon>Sordariomycetes</taxon>
        <taxon>Hypocreomycetidae</taxon>
        <taxon>Hypocreales</taxon>
        <taxon>Nectriaceae</taxon>
        <taxon>Dactylonectria</taxon>
    </lineage>
</organism>
<evidence type="ECO:0000256" key="2">
    <source>
        <dbReference type="ARBA" id="ARBA00023002"/>
    </source>
</evidence>
<dbReference type="PANTHER" id="PTHR43976:SF16">
    <property type="entry name" value="SHORT-CHAIN DEHYDROGENASE_REDUCTASE FAMILY PROTEIN"/>
    <property type="match status" value="1"/>
</dbReference>
<comment type="caution">
    <text evidence="4">The sequence shown here is derived from an EMBL/GenBank/DDBJ whole genome shotgun (WGS) entry which is preliminary data.</text>
</comment>
<protein>
    <recommendedName>
        <fullName evidence="6">Oxidoreductase</fullName>
    </recommendedName>
</protein>
<evidence type="ECO:0000256" key="1">
    <source>
        <dbReference type="ARBA" id="ARBA00006484"/>
    </source>
</evidence>
<keyword evidence="5" id="KW-1185">Reference proteome</keyword>
<dbReference type="PRINTS" id="PR00080">
    <property type="entry name" value="SDRFAMILY"/>
</dbReference>
<dbReference type="PRINTS" id="PR00081">
    <property type="entry name" value="GDHRDH"/>
</dbReference>
<dbReference type="Proteomes" id="UP000717696">
    <property type="component" value="Unassembled WGS sequence"/>
</dbReference>
<dbReference type="EMBL" id="JAGMUU010000015">
    <property type="protein sequence ID" value="KAH7137434.1"/>
    <property type="molecule type" value="Genomic_DNA"/>
</dbReference>
<dbReference type="CDD" id="cd05374">
    <property type="entry name" value="17beta-HSD-like_SDR_c"/>
    <property type="match status" value="1"/>
</dbReference>
<dbReference type="PANTHER" id="PTHR43976">
    <property type="entry name" value="SHORT CHAIN DEHYDROGENASE"/>
    <property type="match status" value="1"/>
</dbReference>
<dbReference type="SUPFAM" id="SSF51735">
    <property type="entry name" value="NAD(P)-binding Rossmann-fold domains"/>
    <property type="match status" value="1"/>
</dbReference>
<evidence type="ECO:0000313" key="4">
    <source>
        <dbReference type="EMBL" id="KAH7137434.1"/>
    </source>
</evidence>
<dbReference type="NCBIfam" id="NF006114">
    <property type="entry name" value="PRK08263.1"/>
    <property type="match status" value="1"/>
</dbReference>
<evidence type="ECO:0008006" key="6">
    <source>
        <dbReference type="Google" id="ProtNLM"/>
    </source>
</evidence>
<dbReference type="Pfam" id="PF00106">
    <property type="entry name" value="adh_short"/>
    <property type="match status" value="1"/>
</dbReference>
<reference evidence="4" key="1">
    <citation type="journal article" date="2021" name="Nat. Commun.">
        <title>Genetic determinants of endophytism in the Arabidopsis root mycobiome.</title>
        <authorList>
            <person name="Mesny F."/>
            <person name="Miyauchi S."/>
            <person name="Thiergart T."/>
            <person name="Pickel B."/>
            <person name="Atanasova L."/>
            <person name="Karlsson M."/>
            <person name="Huettel B."/>
            <person name="Barry K.W."/>
            <person name="Haridas S."/>
            <person name="Chen C."/>
            <person name="Bauer D."/>
            <person name="Andreopoulos W."/>
            <person name="Pangilinan J."/>
            <person name="LaButti K."/>
            <person name="Riley R."/>
            <person name="Lipzen A."/>
            <person name="Clum A."/>
            <person name="Drula E."/>
            <person name="Henrissat B."/>
            <person name="Kohler A."/>
            <person name="Grigoriev I.V."/>
            <person name="Martin F.M."/>
            <person name="Hacquard S."/>
        </authorList>
    </citation>
    <scope>NUCLEOTIDE SEQUENCE</scope>
    <source>
        <strain evidence="4">MPI-CAGE-AT-0021</strain>
    </source>
</reference>
<keyword evidence="2" id="KW-0560">Oxidoreductase</keyword>
<name>A0A9P9J0X0_9HYPO</name>
<dbReference type="Gene3D" id="3.40.50.720">
    <property type="entry name" value="NAD(P)-binding Rossmann-like Domain"/>
    <property type="match status" value="1"/>
</dbReference>
<comment type="similarity">
    <text evidence="1 3">Belongs to the short-chain dehydrogenases/reductases (SDR) family.</text>
</comment>
<sequence>MAKTMFHSSTASTQEPSNRVHLPYTHTMARIWLVTGASRGLGQALVQAILASGDSVVATARNRDQLNYLIDEYGPDRVLTTTLDVTDNEQVLRVVDYAHEAFGRIDLVVNNAGFGETASIEDFDPEAFRAQIETNLFGVVNVTKAVLPIMRQQKSGHILQVSSVGGRVGSPGLGGYQAAKWAVGGFSTVLSKEVSPFGIKVTVLEPGGIKTDWAASSMVQGPISQPYEQTVGAFKKLRLLHIDNGSEPGKIANAILYISNVENPPLRLLLGPDTVQYAKAASDELASSDERWRYVTMLDV</sequence>
<evidence type="ECO:0000313" key="5">
    <source>
        <dbReference type="Proteomes" id="UP000717696"/>
    </source>
</evidence>
<dbReference type="InterPro" id="IPR002347">
    <property type="entry name" value="SDR_fam"/>
</dbReference>
<dbReference type="OrthoDB" id="1933717at2759"/>
<dbReference type="GO" id="GO:0016491">
    <property type="term" value="F:oxidoreductase activity"/>
    <property type="evidence" value="ECO:0007669"/>
    <property type="project" value="UniProtKB-KW"/>
</dbReference>
<accession>A0A9P9J0X0</accession>
<dbReference type="InterPro" id="IPR036291">
    <property type="entry name" value="NAD(P)-bd_dom_sf"/>
</dbReference>
<dbReference type="InterPro" id="IPR051911">
    <property type="entry name" value="SDR_oxidoreductase"/>
</dbReference>
<dbReference type="AlphaFoldDB" id="A0A9P9J0X0"/>
<gene>
    <name evidence="4" type="ORF">B0J13DRAFT_559651</name>
</gene>